<evidence type="ECO:0000256" key="2">
    <source>
        <dbReference type="ARBA" id="ARBA00022898"/>
    </source>
</evidence>
<dbReference type="GO" id="GO:0030170">
    <property type="term" value="F:pyridoxal phosphate binding"/>
    <property type="evidence" value="ECO:0007669"/>
    <property type="project" value="UniProtKB-UniRule"/>
</dbReference>
<evidence type="ECO:0000256" key="3">
    <source>
        <dbReference type="ARBA" id="ARBA00023235"/>
    </source>
</evidence>
<dbReference type="GO" id="GO:0030632">
    <property type="term" value="P:D-alanine biosynthetic process"/>
    <property type="evidence" value="ECO:0007669"/>
    <property type="project" value="UniProtKB-UniRule"/>
</dbReference>
<dbReference type="Proteomes" id="UP000549913">
    <property type="component" value="Unassembled WGS sequence"/>
</dbReference>
<feature type="domain" description="Alanine racemase C-terminal" evidence="7">
    <location>
        <begin position="265"/>
        <end position="392"/>
    </location>
</feature>
<dbReference type="Pfam" id="PF01168">
    <property type="entry name" value="Ala_racemase_N"/>
    <property type="match status" value="1"/>
</dbReference>
<dbReference type="InterPro" id="IPR029066">
    <property type="entry name" value="PLP-binding_barrel"/>
</dbReference>
<dbReference type="InterPro" id="IPR020622">
    <property type="entry name" value="Ala_racemase_pyridoxalP-BS"/>
</dbReference>
<protein>
    <recommendedName>
        <fullName evidence="4">Alanine racemase</fullName>
        <ecNumber evidence="4">5.1.1.1</ecNumber>
    </recommendedName>
</protein>
<evidence type="ECO:0000256" key="4">
    <source>
        <dbReference type="HAMAP-Rule" id="MF_01201"/>
    </source>
</evidence>
<dbReference type="UniPathway" id="UPA00042">
    <property type="reaction ID" value="UER00497"/>
</dbReference>
<dbReference type="NCBIfam" id="TIGR00492">
    <property type="entry name" value="alr"/>
    <property type="match status" value="1"/>
</dbReference>
<comment type="caution">
    <text evidence="8">The sequence shown here is derived from an EMBL/GenBank/DDBJ whole genome shotgun (WGS) entry which is preliminary data.</text>
</comment>
<dbReference type="Gene3D" id="3.20.20.10">
    <property type="entry name" value="Alanine racemase"/>
    <property type="match status" value="1"/>
</dbReference>
<dbReference type="CDD" id="cd00430">
    <property type="entry name" value="PLPDE_III_AR"/>
    <property type="match status" value="1"/>
</dbReference>
<feature type="binding site" evidence="4 6">
    <location>
        <position position="334"/>
    </location>
    <ligand>
        <name>substrate</name>
    </ligand>
</feature>
<proteinExistence type="inferred from homology"/>
<evidence type="ECO:0000313" key="9">
    <source>
        <dbReference type="Proteomes" id="UP000549913"/>
    </source>
</evidence>
<dbReference type="InterPro" id="IPR001608">
    <property type="entry name" value="Ala_racemase_N"/>
</dbReference>
<dbReference type="InterPro" id="IPR011079">
    <property type="entry name" value="Ala_racemase_C"/>
</dbReference>
<dbReference type="GO" id="GO:0009252">
    <property type="term" value="P:peptidoglycan biosynthetic process"/>
    <property type="evidence" value="ECO:0007669"/>
    <property type="project" value="TreeGrafter"/>
</dbReference>
<dbReference type="PANTHER" id="PTHR30511">
    <property type="entry name" value="ALANINE RACEMASE"/>
    <property type="match status" value="1"/>
</dbReference>
<dbReference type="HAMAP" id="MF_01201">
    <property type="entry name" value="Ala_racemase"/>
    <property type="match status" value="1"/>
</dbReference>
<evidence type="ECO:0000313" key="8">
    <source>
        <dbReference type="EMBL" id="NYD70317.1"/>
    </source>
</evidence>
<evidence type="ECO:0000259" key="7">
    <source>
        <dbReference type="SMART" id="SM01005"/>
    </source>
</evidence>
<dbReference type="SMART" id="SM01005">
    <property type="entry name" value="Ala_racemase_C"/>
    <property type="match status" value="1"/>
</dbReference>
<accession>A0A852SNE0</accession>
<evidence type="ECO:0000256" key="1">
    <source>
        <dbReference type="ARBA" id="ARBA00001933"/>
    </source>
</evidence>
<dbReference type="GO" id="GO:0005829">
    <property type="term" value="C:cytosol"/>
    <property type="evidence" value="ECO:0007669"/>
    <property type="project" value="TreeGrafter"/>
</dbReference>
<keyword evidence="2 4" id="KW-0663">Pyridoxal phosphate</keyword>
<dbReference type="InterPro" id="IPR000821">
    <property type="entry name" value="Ala_racemase"/>
</dbReference>
<reference evidence="8 9" key="1">
    <citation type="submission" date="2020-07" db="EMBL/GenBank/DDBJ databases">
        <title>Sequencing the genomes of 1000 actinobacteria strains.</title>
        <authorList>
            <person name="Klenk H.-P."/>
        </authorList>
    </citation>
    <scope>NUCLEOTIDE SEQUENCE [LARGE SCALE GENOMIC DNA]</scope>
    <source>
        <strain evidence="8 9">DSM 26474</strain>
    </source>
</reference>
<dbReference type="EMBL" id="JACCBM010000001">
    <property type="protein sequence ID" value="NYD70317.1"/>
    <property type="molecule type" value="Genomic_DNA"/>
</dbReference>
<dbReference type="EC" id="5.1.1.1" evidence="4"/>
<dbReference type="Gene3D" id="2.40.37.10">
    <property type="entry name" value="Lyase, Ornithine Decarboxylase, Chain A, domain 1"/>
    <property type="match status" value="1"/>
</dbReference>
<evidence type="ECO:0000256" key="6">
    <source>
        <dbReference type="PIRSR" id="PIRSR600821-52"/>
    </source>
</evidence>
<dbReference type="InterPro" id="IPR009006">
    <property type="entry name" value="Ala_racemase/Decarboxylase_C"/>
</dbReference>
<name>A0A852SNE0_9MICO</name>
<feature type="active site" description="Proton acceptor; specific for D-alanine" evidence="4">
    <location>
        <position position="59"/>
    </location>
</feature>
<comment type="catalytic activity">
    <reaction evidence="4">
        <text>L-alanine = D-alanine</text>
        <dbReference type="Rhea" id="RHEA:20249"/>
        <dbReference type="ChEBI" id="CHEBI:57416"/>
        <dbReference type="ChEBI" id="CHEBI:57972"/>
        <dbReference type="EC" id="5.1.1.1"/>
    </reaction>
</comment>
<comment type="cofactor">
    <cofactor evidence="1 4 5">
        <name>pyridoxal 5'-phosphate</name>
        <dbReference type="ChEBI" id="CHEBI:597326"/>
    </cofactor>
</comment>
<keyword evidence="3 4" id="KW-0413">Isomerase</keyword>
<dbReference type="SUPFAM" id="SSF51419">
    <property type="entry name" value="PLP-binding barrel"/>
    <property type="match status" value="1"/>
</dbReference>
<dbReference type="AlphaFoldDB" id="A0A852SNE0"/>
<feature type="active site" description="Proton acceptor; specific for L-alanine" evidence="4">
    <location>
        <position position="286"/>
    </location>
</feature>
<comment type="similarity">
    <text evidence="4">Belongs to the alanine racemase family.</text>
</comment>
<keyword evidence="9" id="KW-1185">Reference proteome</keyword>
<sequence length="392" mass="40429">MSAAGPGAEVGAAAASGGAAAGGAVPALRRAHVDVGALRRNVETVARVVAPAAVMAVVKADGYGHGAERAARAAVAGGATMLGVADVAEALALRAAGIDTPVLAWLHDADPDFSSAVEGGVTLGISTRRQLERAAEAGSVGSPALLHLKIDTGLGRNGAVRADWAGFFETARGFEAEGRVRVEGLFSHLSNTGPDDDRAQLAAFEEATALARAAGLQPRIRHLASTAGALRLPETRLDLVRLGIGLYGLSPYDDADSAALGLVPAMRVESRLISVKRVAAGTGVSYGYTYRPAADSWLGLVPLGYADGIPRHVSNTGSVWVDGRVHPIVGRVAMDQFVVDLGEHEAAVGDRVVLFGDPVEGFPSADDWAEAASTINYEIVTRLGRRVQRVES</sequence>
<dbReference type="PANTHER" id="PTHR30511:SF0">
    <property type="entry name" value="ALANINE RACEMASE, CATABOLIC-RELATED"/>
    <property type="match status" value="1"/>
</dbReference>
<comment type="pathway">
    <text evidence="4">Amino-acid biosynthesis; D-alanine biosynthesis; D-alanine from L-alanine: step 1/1.</text>
</comment>
<feature type="binding site" evidence="4 6">
    <location>
        <position position="156"/>
    </location>
    <ligand>
        <name>substrate</name>
    </ligand>
</feature>
<dbReference type="PRINTS" id="PR00992">
    <property type="entry name" value="ALARACEMASE"/>
</dbReference>
<evidence type="ECO:0000256" key="5">
    <source>
        <dbReference type="PIRSR" id="PIRSR600821-50"/>
    </source>
</evidence>
<feature type="modified residue" description="N6-(pyridoxal phosphate)lysine" evidence="4 5">
    <location>
        <position position="59"/>
    </location>
</feature>
<dbReference type="PROSITE" id="PS00395">
    <property type="entry name" value="ALANINE_RACEMASE"/>
    <property type="match status" value="1"/>
</dbReference>
<gene>
    <name evidence="8" type="ORF">BJ984_001475</name>
</gene>
<dbReference type="GO" id="GO:0008784">
    <property type="term" value="F:alanine racemase activity"/>
    <property type="evidence" value="ECO:0007669"/>
    <property type="project" value="UniProtKB-UniRule"/>
</dbReference>
<dbReference type="SUPFAM" id="SSF50621">
    <property type="entry name" value="Alanine racemase C-terminal domain-like"/>
    <property type="match status" value="1"/>
</dbReference>
<organism evidence="8 9">
    <name type="scientific">Herbiconiux flava</name>
    <dbReference type="NCBI Taxonomy" id="881268"/>
    <lineage>
        <taxon>Bacteria</taxon>
        <taxon>Bacillati</taxon>
        <taxon>Actinomycetota</taxon>
        <taxon>Actinomycetes</taxon>
        <taxon>Micrococcales</taxon>
        <taxon>Microbacteriaceae</taxon>
        <taxon>Herbiconiux</taxon>
    </lineage>
</organism>
<comment type="function">
    <text evidence="4">Catalyzes the interconversion of L-alanine and D-alanine. May also act on other amino acids.</text>
</comment>
<dbReference type="Pfam" id="PF00842">
    <property type="entry name" value="Ala_racemase_C"/>
    <property type="match status" value="1"/>
</dbReference>